<dbReference type="EMBL" id="OU896710">
    <property type="protein sequence ID" value="CAG9820985.1"/>
    <property type="molecule type" value="Genomic_DNA"/>
</dbReference>
<gene>
    <name evidence="9" type="ORF">PHAECO_LOCUS7820</name>
</gene>
<evidence type="ECO:0000313" key="10">
    <source>
        <dbReference type="Proteomes" id="UP001153737"/>
    </source>
</evidence>
<keyword evidence="4 8" id="KW-0808">Transferase</keyword>
<keyword evidence="10" id="KW-1185">Reference proteome</keyword>
<dbReference type="Pfam" id="PF01697">
    <property type="entry name" value="Glyco_transf_92"/>
    <property type="match status" value="1"/>
</dbReference>
<evidence type="ECO:0000256" key="1">
    <source>
        <dbReference type="ARBA" id="ARBA00004167"/>
    </source>
</evidence>
<feature type="transmembrane region" description="Helical" evidence="8">
    <location>
        <begin position="6"/>
        <end position="23"/>
    </location>
</feature>
<name>A0A9N9X3N0_PHACE</name>
<keyword evidence="3 8" id="KW-0328">Glycosyltransferase</keyword>
<comment type="similarity">
    <text evidence="2 8">Belongs to the glycosyltransferase 92 family.</text>
</comment>
<proteinExistence type="inferred from homology"/>
<dbReference type="GO" id="GO:0016757">
    <property type="term" value="F:glycosyltransferase activity"/>
    <property type="evidence" value="ECO:0007669"/>
    <property type="project" value="UniProtKB-UniRule"/>
</dbReference>
<evidence type="ECO:0000256" key="2">
    <source>
        <dbReference type="ARBA" id="ARBA00007647"/>
    </source>
</evidence>
<sequence length="393" mass="45762">MKKYHQLFLLIVSVLSISLFLIYRREYNRLHYVLEVFNFFGQPCNLTDLKDDALIQNDWGPQPIWQETDDGYVYSAFLIKATEVKAIALQNKAGKTPRTCYLWYEGNMTTVVGKFKSSRLSWNHTANTLVPYFYYCAFTNLETVPYAVSFSSKAKQEEDMPKTLLTNNFFNKLNDDVIACISPSFFDKNMFMEFISFHKMIGINTFLFYDRSIPYRLSKLLKALSHRLEINTTFLPWNYPKSDSSLTRMLVENDCLLRTYGHTKYVVTLELNEYIIPSETSSLIDTIKISENHFKLPLKSFCINSLTVNKPIALQNYEFINDISYNKVINIFKSASWNTNDDSSSSISERMSIHKYITCSDNYLTTVTDYSMNRFSTDFIRTTLVQLLLNGQI</sequence>
<dbReference type="PANTHER" id="PTHR21461">
    <property type="entry name" value="GLYCOSYLTRANSFERASE FAMILY 92 PROTEIN"/>
    <property type="match status" value="1"/>
</dbReference>
<keyword evidence="5 8" id="KW-0812">Transmembrane</keyword>
<protein>
    <recommendedName>
        <fullName evidence="8">Glycosyltransferase family 92 protein</fullName>
        <ecNumber evidence="8">2.4.1.-</ecNumber>
    </recommendedName>
</protein>
<reference evidence="9" key="2">
    <citation type="submission" date="2022-10" db="EMBL/GenBank/DDBJ databases">
        <authorList>
            <consortium name="ENA_rothamsted_submissions"/>
            <consortium name="culmorum"/>
            <person name="King R."/>
        </authorList>
    </citation>
    <scope>NUCLEOTIDE SEQUENCE</scope>
</reference>
<dbReference type="OrthoDB" id="6433308at2759"/>
<comment type="subcellular location">
    <subcellularLocation>
        <location evidence="1">Membrane</location>
        <topology evidence="1">Single-pass membrane protein</topology>
    </subcellularLocation>
</comment>
<dbReference type="Proteomes" id="UP001153737">
    <property type="component" value="Chromosome 4"/>
</dbReference>
<evidence type="ECO:0000313" key="9">
    <source>
        <dbReference type="EMBL" id="CAG9820985.1"/>
    </source>
</evidence>
<evidence type="ECO:0000256" key="6">
    <source>
        <dbReference type="ARBA" id="ARBA00022989"/>
    </source>
</evidence>
<evidence type="ECO:0000256" key="3">
    <source>
        <dbReference type="ARBA" id="ARBA00022676"/>
    </source>
</evidence>
<organism evidence="9 10">
    <name type="scientific">Phaedon cochleariae</name>
    <name type="common">Mustard beetle</name>
    <dbReference type="NCBI Taxonomy" id="80249"/>
    <lineage>
        <taxon>Eukaryota</taxon>
        <taxon>Metazoa</taxon>
        <taxon>Ecdysozoa</taxon>
        <taxon>Arthropoda</taxon>
        <taxon>Hexapoda</taxon>
        <taxon>Insecta</taxon>
        <taxon>Pterygota</taxon>
        <taxon>Neoptera</taxon>
        <taxon>Endopterygota</taxon>
        <taxon>Coleoptera</taxon>
        <taxon>Polyphaga</taxon>
        <taxon>Cucujiformia</taxon>
        <taxon>Chrysomeloidea</taxon>
        <taxon>Chrysomelidae</taxon>
        <taxon>Chrysomelinae</taxon>
        <taxon>Chrysomelini</taxon>
        <taxon>Phaedon</taxon>
    </lineage>
</organism>
<reference evidence="9" key="1">
    <citation type="submission" date="2022-01" db="EMBL/GenBank/DDBJ databases">
        <authorList>
            <person name="King R."/>
        </authorList>
    </citation>
    <scope>NUCLEOTIDE SEQUENCE</scope>
</reference>
<dbReference type="InterPro" id="IPR008166">
    <property type="entry name" value="Glyco_transf_92"/>
</dbReference>
<dbReference type="AlphaFoldDB" id="A0A9N9X3N0"/>
<evidence type="ECO:0000256" key="7">
    <source>
        <dbReference type="ARBA" id="ARBA00023136"/>
    </source>
</evidence>
<keyword evidence="7 8" id="KW-0472">Membrane</keyword>
<keyword evidence="6 8" id="KW-1133">Transmembrane helix</keyword>
<dbReference type="GO" id="GO:0005737">
    <property type="term" value="C:cytoplasm"/>
    <property type="evidence" value="ECO:0007669"/>
    <property type="project" value="TreeGrafter"/>
</dbReference>
<evidence type="ECO:0000256" key="5">
    <source>
        <dbReference type="ARBA" id="ARBA00022692"/>
    </source>
</evidence>
<evidence type="ECO:0000256" key="8">
    <source>
        <dbReference type="RuleBase" id="RU366017"/>
    </source>
</evidence>
<dbReference type="GO" id="GO:0016020">
    <property type="term" value="C:membrane"/>
    <property type="evidence" value="ECO:0007669"/>
    <property type="project" value="UniProtKB-SubCell"/>
</dbReference>
<accession>A0A9N9X3N0</accession>
<dbReference type="EC" id="2.4.1.-" evidence="8"/>
<evidence type="ECO:0000256" key="4">
    <source>
        <dbReference type="ARBA" id="ARBA00022679"/>
    </source>
</evidence>
<dbReference type="PANTHER" id="PTHR21461:SF87">
    <property type="entry name" value="GH12965P"/>
    <property type="match status" value="1"/>
</dbReference>